<evidence type="ECO:0000259" key="1">
    <source>
        <dbReference type="Pfam" id="PF01593"/>
    </source>
</evidence>
<dbReference type="Gene3D" id="3.50.50.60">
    <property type="entry name" value="FAD/NAD(P)-binding domain"/>
    <property type="match status" value="1"/>
</dbReference>
<dbReference type="Gene3D" id="3.90.660.10">
    <property type="match status" value="1"/>
</dbReference>
<evidence type="ECO:0000313" key="3">
    <source>
        <dbReference type="Proteomes" id="UP000466607"/>
    </source>
</evidence>
<dbReference type="Pfam" id="PF13450">
    <property type="entry name" value="NAD_binding_8"/>
    <property type="match status" value="1"/>
</dbReference>
<dbReference type="PANTHER" id="PTHR16128:SF5">
    <property type="entry name" value="FAD_NAD(P)-BINDING OXIDOREDUCTASE FAMILY PROTEIN"/>
    <property type="match status" value="1"/>
</dbReference>
<protein>
    <recommendedName>
        <fullName evidence="1">Amine oxidase domain-containing protein</fullName>
    </recommendedName>
</protein>
<reference evidence="2 3" key="1">
    <citation type="journal article" date="2019" name="Emerg. Microbes Infect.">
        <title>Comprehensive subspecies identification of 175 nontuberculous mycobacteria species based on 7547 genomic profiles.</title>
        <authorList>
            <person name="Matsumoto Y."/>
            <person name="Kinjo T."/>
            <person name="Motooka D."/>
            <person name="Nabeya D."/>
            <person name="Jung N."/>
            <person name="Uechi K."/>
            <person name="Horii T."/>
            <person name="Iida T."/>
            <person name="Fujita J."/>
            <person name="Nakamura S."/>
        </authorList>
    </citation>
    <scope>NUCLEOTIDE SEQUENCE [LARGE SCALE GENOMIC DNA]</scope>
    <source>
        <strain evidence="2 3">JCM 17423</strain>
    </source>
</reference>
<feature type="domain" description="Amine oxidase" evidence="1">
    <location>
        <begin position="108"/>
        <end position="298"/>
    </location>
</feature>
<dbReference type="InterPro" id="IPR036188">
    <property type="entry name" value="FAD/NAD-bd_sf"/>
</dbReference>
<organism evidence="2 3">
    <name type="scientific">Mycolicibacterium litorale</name>
    <dbReference type="NCBI Taxonomy" id="758802"/>
    <lineage>
        <taxon>Bacteria</taxon>
        <taxon>Bacillati</taxon>
        <taxon>Actinomycetota</taxon>
        <taxon>Actinomycetes</taxon>
        <taxon>Mycobacteriales</taxon>
        <taxon>Mycobacteriaceae</taxon>
        <taxon>Mycolicibacterium</taxon>
    </lineage>
</organism>
<dbReference type="GO" id="GO:0016491">
    <property type="term" value="F:oxidoreductase activity"/>
    <property type="evidence" value="ECO:0007669"/>
    <property type="project" value="InterPro"/>
</dbReference>
<gene>
    <name evidence="2" type="ORF">MLIT_01040</name>
</gene>
<accession>A0AAD1IIZ8</accession>
<name>A0AAD1IIZ8_9MYCO</name>
<dbReference type="AlphaFoldDB" id="A0AAD1IIZ8"/>
<proteinExistence type="predicted"/>
<dbReference type="InterPro" id="IPR002937">
    <property type="entry name" value="Amino_oxidase"/>
</dbReference>
<dbReference type="EMBL" id="AP022586">
    <property type="protein sequence ID" value="BBY14512.1"/>
    <property type="molecule type" value="Genomic_DNA"/>
</dbReference>
<dbReference type="Pfam" id="PF01593">
    <property type="entry name" value="Amino_oxidase"/>
    <property type="match status" value="1"/>
</dbReference>
<evidence type="ECO:0000313" key="2">
    <source>
        <dbReference type="EMBL" id="BBY14512.1"/>
    </source>
</evidence>
<dbReference type="Proteomes" id="UP000466607">
    <property type="component" value="Chromosome"/>
</dbReference>
<dbReference type="PANTHER" id="PTHR16128">
    <property type="entry name" value="FAD/NAD(P)-BINDING OXIDOREDUCTASE FAMILY PROTEIN"/>
    <property type="match status" value="1"/>
</dbReference>
<keyword evidence="3" id="KW-1185">Reference proteome</keyword>
<dbReference type="SUPFAM" id="SSF51905">
    <property type="entry name" value="FAD/NAD(P)-binding domain"/>
    <property type="match status" value="1"/>
</dbReference>
<sequence length="303" mass="32099">MAVIGAGISGAACAKALRERDVAVDIFERGRAPGGRLASPMVQGRRVDLGAAYFTVKDEAFAAVVDDWVSRRLVHPWTDTFEVLSPGGRDVTTGPVRFATTGGLRSLARGVLPDDVRFDTPVESVDTLNHDAVVLAMPDPQAARLAPGACDWVDYEPVIAVAAGWARRCWTMQNAAFVNDDPDVSFVADDGARRGDGAAVLVAHTTASRARAHLDTPDDAVAPVMAAVRRLLDITTEPSWVHVHRWTFAKPSGTHGDAEFGLVTGQRPLGICGDAWCPTGAPRVESAWLSGGRLAAAIAETLS</sequence>